<comment type="similarity">
    <text evidence="6">Belongs to the SMP-30/CGR1 family.</text>
</comment>
<evidence type="ECO:0000256" key="1">
    <source>
        <dbReference type="ARBA" id="ARBA00001589"/>
    </source>
</evidence>
<feature type="binding site" evidence="15">
    <location>
        <position position="135"/>
    </location>
    <ligand>
        <name>substrate</name>
    </ligand>
</feature>
<dbReference type="AlphaFoldDB" id="A0A1B9GIP0"/>
<keyword evidence="15" id="KW-0862">Zinc</keyword>
<sequence length="317" mass="35336">MVKRFTVNEPLLNVGCTLGEGCVWDTRKQRLYFVDIDQNKIYTYEPSSGIHGYQTFSNKIGSISTVEDGTGLIVDIDTGFAFVPFETSLPFPPDNSQKELQHVPIDIALNKEEKRFNEGTTDPAGRFLSGTMGMDIGTFDGRMFALQPRKDGTGLEAPLILDGITCTNGMGWSQDGKTMYFSDSWLREIAVFDYDLENGKMSNRRLFSKLDESYGWPDGMCTDAEGGIWSARWQNGTVIRLTPEGEIDVVIEFPKAWHMTCCIFGGPNLDELYVTTASSDYIGEDLPERSDGGHLFVVKGLGYKGVERNRFRGSVAQ</sequence>
<dbReference type="PRINTS" id="PR01790">
    <property type="entry name" value="SMP30FAMILY"/>
</dbReference>
<evidence type="ECO:0000313" key="18">
    <source>
        <dbReference type="Proteomes" id="UP000092666"/>
    </source>
</evidence>
<dbReference type="PANTHER" id="PTHR10907">
    <property type="entry name" value="REGUCALCIN"/>
    <property type="match status" value="1"/>
</dbReference>
<dbReference type="STRING" id="1296120.A0A1B9GIP0"/>
<evidence type="ECO:0000256" key="13">
    <source>
        <dbReference type="ARBA" id="ARBA00032464"/>
    </source>
</evidence>
<dbReference type="Proteomes" id="UP000092666">
    <property type="component" value="Unassembled WGS sequence"/>
</dbReference>
<keyword evidence="12" id="KW-0106">Calcium</keyword>
<feature type="binding site" evidence="15">
    <location>
        <position position="168"/>
    </location>
    <ligand>
        <name>a divalent metal cation</name>
        <dbReference type="ChEBI" id="CHEBI:60240"/>
    </ligand>
</feature>
<feature type="binding site" evidence="15">
    <location>
        <position position="117"/>
    </location>
    <ligand>
        <name>substrate</name>
    </ligand>
</feature>
<proteinExistence type="inferred from homology"/>
<name>A0A1B9GIP0_9TREE</name>
<dbReference type="GO" id="GO:0005737">
    <property type="term" value="C:cytoplasm"/>
    <property type="evidence" value="ECO:0007669"/>
    <property type="project" value="UniProtKB-SubCell"/>
</dbReference>
<evidence type="ECO:0000256" key="11">
    <source>
        <dbReference type="ARBA" id="ARBA00022801"/>
    </source>
</evidence>
<protein>
    <recommendedName>
        <fullName evidence="8">Regucalcin</fullName>
        <ecNumber evidence="7">3.1.1.17</ecNumber>
    </recommendedName>
    <alternativeName>
        <fullName evidence="13">Gluconolactonase</fullName>
    </alternativeName>
</protein>
<accession>A0A1B9GIP0</accession>
<evidence type="ECO:0000256" key="5">
    <source>
        <dbReference type="ARBA" id="ARBA00004496"/>
    </source>
</evidence>
<comment type="cofactor">
    <cofactor evidence="2">
        <name>Ca(2+)</name>
        <dbReference type="ChEBI" id="CHEBI:29108"/>
    </cofactor>
</comment>
<comment type="cofactor">
    <cofactor evidence="4">
        <name>Mg(2+)</name>
        <dbReference type="ChEBI" id="CHEBI:18420"/>
    </cofactor>
</comment>
<evidence type="ECO:0000256" key="15">
    <source>
        <dbReference type="PIRSR" id="PIRSR605511-2"/>
    </source>
</evidence>
<evidence type="ECO:0000256" key="3">
    <source>
        <dbReference type="ARBA" id="ARBA00001936"/>
    </source>
</evidence>
<comment type="cofactor">
    <cofactor evidence="3">
        <name>Mn(2+)</name>
        <dbReference type="ChEBI" id="CHEBI:29035"/>
    </cofactor>
</comment>
<evidence type="ECO:0000256" key="10">
    <source>
        <dbReference type="ARBA" id="ARBA00022723"/>
    </source>
</evidence>
<comment type="catalytic activity">
    <reaction evidence="1">
        <text>D-glucono-1,5-lactone + H2O = D-gluconate + H(+)</text>
        <dbReference type="Rhea" id="RHEA:10440"/>
        <dbReference type="ChEBI" id="CHEBI:15377"/>
        <dbReference type="ChEBI" id="CHEBI:15378"/>
        <dbReference type="ChEBI" id="CHEBI:16217"/>
        <dbReference type="ChEBI" id="CHEBI:18391"/>
        <dbReference type="EC" id="3.1.1.17"/>
    </reaction>
</comment>
<reference evidence="17 18" key="1">
    <citation type="submission" date="2013-07" db="EMBL/GenBank/DDBJ databases">
        <title>The Genome Sequence of Cryptococcus heveanensis BCC8398.</title>
        <authorList>
            <consortium name="The Broad Institute Genome Sequencing Platform"/>
            <person name="Cuomo C."/>
            <person name="Litvintseva A."/>
            <person name="Chen Y."/>
            <person name="Heitman J."/>
            <person name="Sun S."/>
            <person name="Springer D."/>
            <person name="Dromer F."/>
            <person name="Young S.K."/>
            <person name="Zeng Q."/>
            <person name="Gargeya S."/>
            <person name="Fitzgerald M."/>
            <person name="Abouelleil A."/>
            <person name="Alvarado L."/>
            <person name="Berlin A.M."/>
            <person name="Chapman S.B."/>
            <person name="Dewar J."/>
            <person name="Goldberg J."/>
            <person name="Griggs A."/>
            <person name="Gujja S."/>
            <person name="Hansen M."/>
            <person name="Howarth C."/>
            <person name="Imamovic A."/>
            <person name="Larimer J."/>
            <person name="McCowan C."/>
            <person name="Murphy C."/>
            <person name="Pearson M."/>
            <person name="Priest M."/>
            <person name="Roberts A."/>
            <person name="Saif S."/>
            <person name="Shea T."/>
            <person name="Sykes S."/>
            <person name="Wortman J."/>
            <person name="Nusbaum C."/>
            <person name="Birren B."/>
        </authorList>
    </citation>
    <scope>NUCLEOTIDE SEQUENCE [LARGE SCALE GENOMIC DNA]</scope>
    <source>
        <strain evidence="17 18">BCC8398</strain>
    </source>
</reference>
<evidence type="ECO:0000256" key="2">
    <source>
        <dbReference type="ARBA" id="ARBA00001913"/>
    </source>
</evidence>
<dbReference type="InterPro" id="IPR013658">
    <property type="entry name" value="SGL"/>
</dbReference>
<dbReference type="Gene3D" id="2.120.10.30">
    <property type="entry name" value="TolB, C-terminal domain"/>
    <property type="match status" value="1"/>
</dbReference>
<keyword evidence="18" id="KW-1185">Reference proteome</keyword>
<keyword evidence="9" id="KW-0963">Cytoplasm</keyword>
<comment type="cofactor">
    <cofactor evidence="15">
        <name>Zn(2+)</name>
        <dbReference type="ChEBI" id="CHEBI:29105"/>
    </cofactor>
    <text evidence="15">Binds 1 divalent metal cation per subunit.</text>
</comment>
<dbReference type="PANTHER" id="PTHR10907:SF47">
    <property type="entry name" value="REGUCALCIN"/>
    <property type="match status" value="1"/>
</dbReference>
<dbReference type="InterPro" id="IPR005511">
    <property type="entry name" value="SMP-30"/>
</dbReference>
<gene>
    <name evidence="17" type="ORF">I316_07481</name>
</gene>
<dbReference type="Pfam" id="PF08450">
    <property type="entry name" value="SGL"/>
    <property type="match status" value="1"/>
</dbReference>
<evidence type="ECO:0000256" key="4">
    <source>
        <dbReference type="ARBA" id="ARBA00001946"/>
    </source>
</evidence>
<dbReference type="GO" id="GO:0019853">
    <property type="term" value="P:L-ascorbic acid biosynthetic process"/>
    <property type="evidence" value="ECO:0007669"/>
    <property type="project" value="TreeGrafter"/>
</dbReference>
<comment type="subcellular location">
    <subcellularLocation>
        <location evidence="5">Cytoplasm</location>
    </subcellularLocation>
</comment>
<dbReference type="EMBL" id="KV700140">
    <property type="protein sequence ID" value="OCF30848.1"/>
    <property type="molecule type" value="Genomic_DNA"/>
</dbReference>
<dbReference type="InterPro" id="IPR011042">
    <property type="entry name" value="6-blade_b-propeller_TolB-like"/>
</dbReference>
<evidence type="ECO:0000256" key="14">
    <source>
        <dbReference type="PIRSR" id="PIRSR605511-1"/>
    </source>
</evidence>
<dbReference type="GO" id="GO:0004341">
    <property type="term" value="F:gluconolactonase activity"/>
    <property type="evidence" value="ECO:0007669"/>
    <property type="project" value="UniProtKB-EC"/>
</dbReference>
<feature type="binding site" evidence="15">
    <location>
        <position position="115"/>
    </location>
    <ligand>
        <name>substrate</name>
    </ligand>
</feature>
<evidence type="ECO:0000256" key="9">
    <source>
        <dbReference type="ARBA" id="ARBA00022490"/>
    </source>
</evidence>
<dbReference type="OrthoDB" id="423498at2759"/>
<feature type="binding site" evidence="15">
    <location>
        <position position="20"/>
    </location>
    <ligand>
        <name>a divalent metal cation</name>
        <dbReference type="ChEBI" id="CHEBI:60240"/>
    </ligand>
</feature>
<feature type="domain" description="SMP-30/Gluconolactonase/LRE-like region" evidence="16">
    <location>
        <begin position="18"/>
        <end position="277"/>
    </location>
</feature>
<feature type="active site" description="Proton donor/acceptor" evidence="14">
    <location>
        <position position="218"/>
    </location>
</feature>
<reference evidence="18" key="2">
    <citation type="submission" date="2013-12" db="EMBL/GenBank/DDBJ databases">
        <title>Evolution of pathogenesis and genome organization in the Tremellales.</title>
        <authorList>
            <person name="Cuomo C."/>
            <person name="Litvintseva A."/>
            <person name="Heitman J."/>
            <person name="Chen Y."/>
            <person name="Sun S."/>
            <person name="Springer D."/>
            <person name="Dromer F."/>
            <person name="Young S."/>
            <person name="Zeng Q."/>
            <person name="Chapman S."/>
            <person name="Gujja S."/>
            <person name="Saif S."/>
            <person name="Birren B."/>
        </authorList>
    </citation>
    <scope>NUCLEOTIDE SEQUENCE [LARGE SCALE GENOMIC DNA]</scope>
    <source>
        <strain evidence="18">BCC8398</strain>
    </source>
</reference>
<keyword evidence="11" id="KW-0378">Hydrolase</keyword>
<evidence type="ECO:0000256" key="6">
    <source>
        <dbReference type="ARBA" id="ARBA00008853"/>
    </source>
</evidence>
<dbReference type="GO" id="GO:0005509">
    <property type="term" value="F:calcium ion binding"/>
    <property type="evidence" value="ECO:0007669"/>
    <property type="project" value="InterPro"/>
</dbReference>
<keyword evidence="10 15" id="KW-0479">Metal-binding</keyword>
<dbReference type="InterPro" id="IPR008367">
    <property type="entry name" value="Regucalcin"/>
</dbReference>
<dbReference type="SUPFAM" id="SSF63829">
    <property type="entry name" value="Calcium-dependent phosphotriesterase"/>
    <property type="match status" value="1"/>
</dbReference>
<feature type="binding site" evidence="15">
    <location>
        <position position="218"/>
    </location>
    <ligand>
        <name>a divalent metal cation</name>
        <dbReference type="ChEBI" id="CHEBI:60240"/>
    </ligand>
</feature>
<evidence type="ECO:0000313" key="17">
    <source>
        <dbReference type="EMBL" id="OCF30848.1"/>
    </source>
</evidence>
<dbReference type="EC" id="3.1.1.17" evidence="7"/>
<evidence type="ECO:0000256" key="8">
    <source>
        <dbReference type="ARBA" id="ARBA00016808"/>
    </source>
</evidence>
<evidence type="ECO:0000256" key="12">
    <source>
        <dbReference type="ARBA" id="ARBA00022837"/>
    </source>
</evidence>
<dbReference type="PRINTS" id="PR01791">
    <property type="entry name" value="REGUCALCIN"/>
</dbReference>
<dbReference type="GO" id="GO:0030234">
    <property type="term" value="F:enzyme regulator activity"/>
    <property type="evidence" value="ECO:0007669"/>
    <property type="project" value="InterPro"/>
</dbReference>
<organism evidence="17 18">
    <name type="scientific">Kwoniella heveanensis BCC8398</name>
    <dbReference type="NCBI Taxonomy" id="1296120"/>
    <lineage>
        <taxon>Eukaryota</taxon>
        <taxon>Fungi</taxon>
        <taxon>Dikarya</taxon>
        <taxon>Basidiomycota</taxon>
        <taxon>Agaricomycotina</taxon>
        <taxon>Tremellomycetes</taxon>
        <taxon>Tremellales</taxon>
        <taxon>Cryptococcaceae</taxon>
        <taxon>Kwoniella</taxon>
    </lineage>
</organism>
<evidence type="ECO:0000256" key="7">
    <source>
        <dbReference type="ARBA" id="ARBA00013227"/>
    </source>
</evidence>
<evidence type="ECO:0000259" key="16">
    <source>
        <dbReference type="Pfam" id="PF08450"/>
    </source>
</evidence>